<dbReference type="Proteomes" id="UP001201873">
    <property type="component" value="Unassembled WGS sequence"/>
</dbReference>
<protein>
    <submittedName>
        <fullName evidence="1">DUF5318 domain-containing protein</fullName>
    </submittedName>
</protein>
<gene>
    <name evidence="1" type="ORF">MXD59_04350</name>
</gene>
<sequence length="135" mass="14937">MRSRSVIDYALARRATLADLRAGRLSSLDVCDAQPYLLRAAKFHGEPTKKPCPVCRCGEKLIHVTYTYGDELGDSSGRARATRELPALAARYSELQVYVVEVCRPCGWNHLTLSYAIGTGEPKARRASRRQAADP</sequence>
<evidence type="ECO:0000313" key="2">
    <source>
        <dbReference type="Proteomes" id="UP001201873"/>
    </source>
</evidence>
<reference evidence="1 2" key="1">
    <citation type="submission" date="2022-04" db="EMBL/GenBank/DDBJ databases">
        <title>Genome diversity in the genus Frankia.</title>
        <authorList>
            <person name="Carlos-Shanley C."/>
            <person name="Hahn D."/>
        </authorList>
    </citation>
    <scope>NUCLEOTIDE SEQUENCE [LARGE SCALE GENOMIC DNA]</scope>
    <source>
        <strain evidence="1 2">Ag45/Mut15</strain>
    </source>
</reference>
<dbReference type="EMBL" id="JALKFT010000003">
    <property type="protein sequence ID" value="MCK9875020.1"/>
    <property type="molecule type" value="Genomic_DNA"/>
</dbReference>
<dbReference type="InterPro" id="IPR035169">
    <property type="entry name" value="DUF5318"/>
</dbReference>
<proteinExistence type="predicted"/>
<dbReference type="Pfam" id="PF17249">
    <property type="entry name" value="DUF5318"/>
    <property type="match status" value="1"/>
</dbReference>
<keyword evidence="2" id="KW-1185">Reference proteome</keyword>
<name>A0ABT0JUF1_9ACTN</name>
<accession>A0ABT0JUF1</accession>
<organism evidence="1 2">
    <name type="scientific">Frankia umida</name>
    <dbReference type="NCBI Taxonomy" id="573489"/>
    <lineage>
        <taxon>Bacteria</taxon>
        <taxon>Bacillati</taxon>
        <taxon>Actinomycetota</taxon>
        <taxon>Actinomycetes</taxon>
        <taxon>Frankiales</taxon>
        <taxon>Frankiaceae</taxon>
        <taxon>Frankia</taxon>
    </lineage>
</organism>
<dbReference type="RefSeq" id="WP_248810979.1">
    <property type="nucleotide sequence ID" value="NZ_JALKFT010000003.1"/>
</dbReference>
<evidence type="ECO:0000313" key="1">
    <source>
        <dbReference type="EMBL" id="MCK9875020.1"/>
    </source>
</evidence>
<comment type="caution">
    <text evidence="1">The sequence shown here is derived from an EMBL/GenBank/DDBJ whole genome shotgun (WGS) entry which is preliminary data.</text>
</comment>